<sequence>MPSSNAFLKQAKQRIESTLKRFFDSEMHKARHPLSLSLMRSVGEFTMRKGGKRARGILVLLGYLTNTKNRITGDILKVAAAYELLHSYLLIHDDIIDRDFERRGGPTLHKIFERTAPSVLSRNKKEKIGLDSAIIAGDVAADLVQRIVLRTKFTYHQKIETLELLERILHTTYVGQVLDILALPEKLPSMQDQLTRYFLKTSTYTIEGPFLTGVQLGKARIDKKAFHAFALDAGLAFQLANDLQNVYSTGYAGTSSDIREGKITLLVSYALASRKYRLQILRLLQQQDKTPGDVATLRSLITMSGGYAKARSVVMRYHARAARRVEKLKLPPIVSGQFRALLDMIINLMNT</sequence>
<evidence type="ECO:0000256" key="1">
    <source>
        <dbReference type="ARBA" id="ARBA00001946"/>
    </source>
</evidence>
<proteinExistence type="inferred from homology"/>
<name>A0A1G2B1N3_9BACT</name>
<comment type="similarity">
    <text evidence="2 6">Belongs to the FPP/GGPP synthase family.</text>
</comment>
<reference evidence="7 8" key="1">
    <citation type="journal article" date="2016" name="Nat. Commun.">
        <title>Thousands of microbial genomes shed light on interconnected biogeochemical processes in an aquifer system.</title>
        <authorList>
            <person name="Anantharaman K."/>
            <person name="Brown C.T."/>
            <person name="Hug L.A."/>
            <person name="Sharon I."/>
            <person name="Castelle C.J."/>
            <person name="Probst A.J."/>
            <person name="Thomas B.C."/>
            <person name="Singh A."/>
            <person name="Wilkins M.J."/>
            <person name="Karaoz U."/>
            <person name="Brodie E.L."/>
            <person name="Williams K.H."/>
            <person name="Hubbard S.S."/>
            <person name="Banfield J.F."/>
        </authorList>
    </citation>
    <scope>NUCLEOTIDE SEQUENCE [LARGE SCALE GENOMIC DNA]</scope>
</reference>
<accession>A0A1G2B1N3</accession>
<organism evidence="7 8">
    <name type="scientific">Candidatus Kerfeldbacteria bacterium RIFCSPLOWO2_01_FULL_48_11</name>
    <dbReference type="NCBI Taxonomy" id="1798543"/>
    <lineage>
        <taxon>Bacteria</taxon>
        <taxon>Candidatus Kerfeldiibacteriota</taxon>
    </lineage>
</organism>
<keyword evidence="5" id="KW-0460">Magnesium</keyword>
<dbReference type="STRING" id="1798543.A2898_02310"/>
<dbReference type="GO" id="GO:0004659">
    <property type="term" value="F:prenyltransferase activity"/>
    <property type="evidence" value="ECO:0007669"/>
    <property type="project" value="InterPro"/>
</dbReference>
<dbReference type="SUPFAM" id="SSF48576">
    <property type="entry name" value="Terpenoid synthases"/>
    <property type="match status" value="1"/>
</dbReference>
<dbReference type="Gene3D" id="1.10.600.10">
    <property type="entry name" value="Farnesyl Diphosphate Synthase"/>
    <property type="match status" value="1"/>
</dbReference>
<evidence type="ECO:0000256" key="4">
    <source>
        <dbReference type="ARBA" id="ARBA00022723"/>
    </source>
</evidence>
<dbReference type="InterPro" id="IPR033749">
    <property type="entry name" value="Polyprenyl_synt_CS"/>
</dbReference>
<dbReference type="PANTHER" id="PTHR12001">
    <property type="entry name" value="GERANYLGERANYL PYROPHOSPHATE SYNTHASE"/>
    <property type="match status" value="1"/>
</dbReference>
<gene>
    <name evidence="7" type="ORF">A2898_02310</name>
</gene>
<keyword evidence="4" id="KW-0479">Metal-binding</keyword>
<evidence type="ECO:0008006" key="9">
    <source>
        <dbReference type="Google" id="ProtNLM"/>
    </source>
</evidence>
<dbReference type="InterPro" id="IPR000092">
    <property type="entry name" value="Polyprenyl_synt"/>
</dbReference>
<dbReference type="SFLD" id="SFLDS00005">
    <property type="entry name" value="Isoprenoid_Synthase_Type_I"/>
    <property type="match status" value="1"/>
</dbReference>
<evidence type="ECO:0000256" key="3">
    <source>
        <dbReference type="ARBA" id="ARBA00022679"/>
    </source>
</evidence>
<dbReference type="PANTHER" id="PTHR12001:SF85">
    <property type="entry name" value="SHORT CHAIN ISOPRENYL DIPHOSPHATE SYNTHASE"/>
    <property type="match status" value="1"/>
</dbReference>
<dbReference type="EMBL" id="MHKE01000015">
    <property type="protein sequence ID" value="OGY83092.1"/>
    <property type="molecule type" value="Genomic_DNA"/>
</dbReference>
<comment type="caution">
    <text evidence="7">The sequence shown here is derived from an EMBL/GenBank/DDBJ whole genome shotgun (WGS) entry which is preliminary data.</text>
</comment>
<evidence type="ECO:0000313" key="8">
    <source>
        <dbReference type="Proteomes" id="UP000179164"/>
    </source>
</evidence>
<dbReference type="PROSITE" id="PS00723">
    <property type="entry name" value="POLYPRENYL_SYNTHASE_1"/>
    <property type="match status" value="1"/>
</dbReference>
<keyword evidence="3 6" id="KW-0808">Transferase</keyword>
<evidence type="ECO:0000256" key="2">
    <source>
        <dbReference type="ARBA" id="ARBA00006706"/>
    </source>
</evidence>
<dbReference type="InterPro" id="IPR008949">
    <property type="entry name" value="Isoprenoid_synthase_dom_sf"/>
</dbReference>
<evidence type="ECO:0000256" key="6">
    <source>
        <dbReference type="RuleBase" id="RU004466"/>
    </source>
</evidence>
<evidence type="ECO:0000313" key="7">
    <source>
        <dbReference type="EMBL" id="OGY83092.1"/>
    </source>
</evidence>
<dbReference type="AlphaFoldDB" id="A0A1G2B1N3"/>
<protein>
    <recommendedName>
        <fullName evidence="9">Geranylgeranyl pyrophosphate synthase</fullName>
    </recommendedName>
</protein>
<dbReference type="Pfam" id="PF00348">
    <property type="entry name" value="polyprenyl_synt"/>
    <property type="match status" value="1"/>
</dbReference>
<dbReference type="Proteomes" id="UP000179164">
    <property type="component" value="Unassembled WGS sequence"/>
</dbReference>
<comment type="cofactor">
    <cofactor evidence="1">
        <name>Mg(2+)</name>
        <dbReference type="ChEBI" id="CHEBI:18420"/>
    </cofactor>
</comment>
<dbReference type="GO" id="GO:0046872">
    <property type="term" value="F:metal ion binding"/>
    <property type="evidence" value="ECO:0007669"/>
    <property type="project" value="UniProtKB-KW"/>
</dbReference>
<evidence type="ECO:0000256" key="5">
    <source>
        <dbReference type="ARBA" id="ARBA00022842"/>
    </source>
</evidence>
<dbReference type="GO" id="GO:0008299">
    <property type="term" value="P:isoprenoid biosynthetic process"/>
    <property type="evidence" value="ECO:0007669"/>
    <property type="project" value="InterPro"/>
</dbReference>